<dbReference type="GO" id="GO:0016020">
    <property type="term" value="C:membrane"/>
    <property type="evidence" value="ECO:0007669"/>
    <property type="project" value="TreeGrafter"/>
</dbReference>
<dbReference type="GO" id="GO:0000271">
    <property type="term" value="P:polysaccharide biosynthetic process"/>
    <property type="evidence" value="ECO:0007669"/>
    <property type="project" value="TreeGrafter"/>
</dbReference>
<feature type="transmembrane region" description="Helical" evidence="1">
    <location>
        <begin position="12"/>
        <end position="31"/>
    </location>
</feature>
<dbReference type="InterPro" id="IPR050879">
    <property type="entry name" value="Acyltransferase_3"/>
</dbReference>
<proteinExistence type="predicted"/>
<keyword evidence="4" id="KW-1185">Reference proteome</keyword>
<protein>
    <submittedName>
        <fullName evidence="3">Acyltransferase</fullName>
    </submittedName>
</protein>
<dbReference type="PANTHER" id="PTHR23028">
    <property type="entry name" value="ACETYLTRANSFERASE"/>
    <property type="match status" value="1"/>
</dbReference>
<dbReference type="EMBL" id="SACN01000003">
    <property type="protein sequence ID" value="RVT90121.1"/>
    <property type="molecule type" value="Genomic_DNA"/>
</dbReference>
<dbReference type="PANTHER" id="PTHR23028:SF53">
    <property type="entry name" value="ACYL_TRANSF_3 DOMAIN-CONTAINING PROTEIN"/>
    <property type="match status" value="1"/>
</dbReference>
<organism evidence="3 4">
    <name type="scientific">Sphingomonas crocodyli</name>
    <dbReference type="NCBI Taxonomy" id="1979270"/>
    <lineage>
        <taxon>Bacteria</taxon>
        <taxon>Pseudomonadati</taxon>
        <taxon>Pseudomonadota</taxon>
        <taxon>Alphaproteobacteria</taxon>
        <taxon>Sphingomonadales</taxon>
        <taxon>Sphingomonadaceae</taxon>
        <taxon>Sphingomonas</taxon>
    </lineage>
</organism>
<feature type="transmembrane region" description="Helical" evidence="1">
    <location>
        <begin position="197"/>
        <end position="216"/>
    </location>
</feature>
<gene>
    <name evidence="3" type="ORF">EOD43_17580</name>
</gene>
<keyword evidence="3" id="KW-0012">Acyltransferase</keyword>
<keyword evidence="1" id="KW-0812">Transmembrane</keyword>
<feature type="transmembrane region" description="Helical" evidence="1">
    <location>
        <begin position="139"/>
        <end position="160"/>
    </location>
</feature>
<dbReference type="GO" id="GO:0016747">
    <property type="term" value="F:acyltransferase activity, transferring groups other than amino-acyl groups"/>
    <property type="evidence" value="ECO:0007669"/>
    <property type="project" value="InterPro"/>
</dbReference>
<evidence type="ECO:0000256" key="1">
    <source>
        <dbReference type="SAM" id="Phobius"/>
    </source>
</evidence>
<keyword evidence="1" id="KW-1133">Transmembrane helix</keyword>
<dbReference type="Proteomes" id="UP000282971">
    <property type="component" value="Unassembled WGS sequence"/>
</dbReference>
<dbReference type="Pfam" id="PF01757">
    <property type="entry name" value="Acyl_transf_3"/>
    <property type="match status" value="1"/>
</dbReference>
<name>A0A437LXI9_9SPHN</name>
<dbReference type="OrthoDB" id="9807745at2"/>
<feature type="transmembrane region" description="Helical" evidence="1">
    <location>
        <begin position="258"/>
        <end position="278"/>
    </location>
</feature>
<comment type="caution">
    <text evidence="3">The sequence shown here is derived from an EMBL/GenBank/DDBJ whole genome shotgun (WGS) entry which is preliminary data.</text>
</comment>
<dbReference type="RefSeq" id="WP_127745371.1">
    <property type="nucleotide sequence ID" value="NZ_SACN01000003.1"/>
</dbReference>
<feature type="transmembrane region" description="Helical" evidence="1">
    <location>
        <begin position="90"/>
        <end position="113"/>
    </location>
</feature>
<feature type="transmembrane region" description="Helical" evidence="1">
    <location>
        <begin position="325"/>
        <end position="346"/>
    </location>
</feature>
<keyword evidence="1" id="KW-0472">Membrane</keyword>
<reference evidence="3 4" key="1">
    <citation type="submission" date="2019-01" db="EMBL/GenBank/DDBJ databases">
        <authorList>
            <person name="Chen W.-M."/>
        </authorList>
    </citation>
    <scope>NUCLEOTIDE SEQUENCE [LARGE SCALE GENOMIC DNA]</scope>
    <source>
        <strain evidence="3 4">CCP-7</strain>
    </source>
</reference>
<feature type="transmembrane region" description="Helical" evidence="1">
    <location>
        <begin position="228"/>
        <end position="246"/>
    </location>
</feature>
<feature type="transmembrane region" description="Helical" evidence="1">
    <location>
        <begin position="51"/>
        <end position="78"/>
    </location>
</feature>
<dbReference type="InterPro" id="IPR002656">
    <property type="entry name" value="Acyl_transf_3_dom"/>
</dbReference>
<keyword evidence="3" id="KW-0808">Transferase</keyword>
<feature type="transmembrane region" description="Helical" evidence="1">
    <location>
        <begin position="167"/>
        <end position="191"/>
    </location>
</feature>
<feature type="transmembrane region" description="Helical" evidence="1">
    <location>
        <begin position="290"/>
        <end position="313"/>
    </location>
</feature>
<evidence type="ECO:0000313" key="4">
    <source>
        <dbReference type="Proteomes" id="UP000282971"/>
    </source>
</evidence>
<sequence>MHKVRLGEIDALRFIAAVSVAMFHLAFWSWAPEAAYSTSKAVSLGRYSYESIQSIASLGWVGVEIFFVISGFVIVYSATGGPWRFLRSRLLRLVPAVWICAPVTAAVLIYFSVFMPSDIIGMTVRSLVFWPKGPWVDGVYWTLGVEISFYALMFVLLVIGRLAWINLALCLVGLLSSAYWLAALPIGIFPVAHIDEMLARLLLIRHGCFFAIGGLLWTLQGTKAGRGLWLVILTCMAAGYVEILDAGREPVTLAGPAWLSHIAAVTWVASVGFLILAVKRELHGHRWQSPCLRAAGLATFPLYLLHDVVGAWLLRVSSWAGLSRWVALALSLFAVIGLSFLVSHIAEPVVRTGLRRLIDSRYFRRIQRIVEYRYRNLP</sequence>
<accession>A0A437LXI9</accession>
<evidence type="ECO:0000313" key="3">
    <source>
        <dbReference type="EMBL" id="RVT90121.1"/>
    </source>
</evidence>
<feature type="domain" description="Acyltransferase 3" evidence="2">
    <location>
        <begin position="8"/>
        <end position="343"/>
    </location>
</feature>
<evidence type="ECO:0000259" key="2">
    <source>
        <dbReference type="Pfam" id="PF01757"/>
    </source>
</evidence>
<dbReference type="AlphaFoldDB" id="A0A437LXI9"/>